<keyword evidence="1 2" id="KW-0808">Transferase</keyword>
<reference evidence="2 3" key="1">
    <citation type="submission" date="2016-04" db="EMBL/GenBank/DDBJ databases">
        <title>Genome sequence of Clostridium magnum DSM 2767.</title>
        <authorList>
            <person name="Poehlein A."/>
            <person name="Uhlig R."/>
            <person name="Fischer R."/>
            <person name="Bahl H."/>
            <person name="Daniel R."/>
        </authorList>
    </citation>
    <scope>NUCLEOTIDE SEQUENCE [LARGE SCALE GENOMIC DNA]</scope>
    <source>
        <strain evidence="2 3">DSM 2767</strain>
    </source>
</reference>
<proteinExistence type="predicted"/>
<keyword evidence="1 2" id="KW-0456">Lyase</keyword>
<dbReference type="GO" id="GO:0009346">
    <property type="term" value="C:ATP-independent citrate lyase complex"/>
    <property type="evidence" value="ECO:0007669"/>
    <property type="project" value="UniProtKB-UniRule"/>
</dbReference>
<dbReference type="PIRSF" id="PIRSF009451">
    <property type="entry name" value="Citrt_lyas_alpha"/>
    <property type="match status" value="1"/>
</dbReference>
<protein>
    <recommendedName>
        <fullName evidence="1">Citrate lyase alpha chain</fullName>
        <shortName evidence="1">Citrase alpha chain</shortName>
        <ecNumber evidence="1">2.8.3.10</ecNumber>
        <ecNumber evidence="1">4.1.3.6</ecNumber>
    </recommendedName>
    <alternativeName>
        <fullName evidence="1">Citrate (pro-3S)-lyase alpha chain</fullName>
    </alternativeName>
    <alternativeName>
        <fullName evidence="1">Citrate CoA-transferase subunit</fullName>
    </alternativeName>
</protein>
<name>A0A162QV53_9CLOT</name>
<comment type="catalytic activity">
    <reaction evidence="1">
        <text>citrate = oxaloacetate + acetate</text>
        <dbReference type="Rhea" id="RHEA:10760"/>
        <dbReference type="ChEBI" id="CHEBI:16452"/>
        <dbReference type="ChEBI" id="CHEBI:16947"/>
        <dbReference type="ChEBI" id="CHEBI:30089"/>
        <dbReference type="EC" id="4.1.3.6"/>
    </reaction>
</comment>
<dbReference type="GO" id="GO:0008814">
    <property type="term" value="F:citrate CoA-transferase activity"/>
    <property type="evidence" value="ECO:0007669"/>
    <property type="project" value="UniProtKB-UniRule"/>
</dbReference>
<accession>A0A162QV53</accession>
<comment type="catalytic activity">
    <reaction evidence="1">
        <text>citrate + acetyl-CoA = (3S)-citryl-CoA + acetate</text>
        <dbReference type="Rhea" id="RHEA:19405"/>
        <dbReference type="ChEBI" id="CHEBI:16947"/>
        <dbReference type="ChEBI" id="CHEBI:30089"/>
        <dbReference type="ChEBI" id="CHEBI:57288"/>
        <dbReference type="ChEBI" id="CHEBI:57321"/>
        <dbReference type="EC" id="2.8.3.10"/>
    </reaction>
</comment>
<organism evidence="2 3">
    <name type="scientific">Clostridium magnum DSM 2767</name>
    <dbReference type="NCBI Taxonomy" id="1121326"/>
    <lineage>
        <taxon>Bacteria</taxon>
        <taxon>Bacillati</taxon>
        <taxon>Bacillota</taxon>
        <taxon>Clostridia</taxon>
        <taxon>Eubacteriales</taxon>
        <taxon>Clostridiaceae</taxon>
        <taxon>Clostridium</taxon>
    </lineage>
</organism>
<comment type="subcellular location">
    <subcellularLocation>
        <location evidence="1">Cytoplasm</location>
    </subcellularLocation>
</comment>
<dbReference type="GO" id="GO:0008815">
    <property type="term" value="F:citrate (pro-3S)-lyase activity"/>
    <property type="evidence" value="ECO:0007669"/>
    <property type="project" value="UniProtKB-UniRule"/>
</dbReference>
<dbReference type="SUPFAM" id="SSF100950">
    <property type="entry name" value="NagB/RpiA/CoA transferase-like"/>
    <property type="match status" value="2"/>
</dbReference>
<dbReference type="EMBL" id="LWAE01000012">
    <property type="protein sequence ID" value="KZL89009.1"/>
    <property type="molecule type" value="Genomic_DNA"/>
</dbReference>
<sequence length="515" mass="55792">MIKNKVGRLIPEEIGGRKLEPYGGPFEKEPTARRFGKLQRKMEPGQSKLKDSIKEAIFAAGLKDEMTISFHHHFRDGDYVVLKVLEVIRELGIKDLVLAPSSLTDVHDPIVSYIEAGIIRRIETSGLRGNLGQAISRGILKEPAIIRSHGGRARAIEAGEVKIDVAFLGVPACDEYGNANGYSGKSVCGALGYALIDAKYAEKVVLLTDNLVPYPCSPISIDQTNVDYVVVVDEIGDGSKISSGAVRVTKDPRSLLIAQSTTDVIVQSGYFKEGFSMQTGSGNISIAVTQFLGEKMKEQDIKASFALGGITGAFVKLHEEGYINTLVDTQSLDLEGCRSIRENKNHIEVDTSFYANPHNGGSIVNKLDVVILSALEIDVNFNVNTLTGVNGEIRGAVGGHQDTAAGANLAIIVAPLVRGRIPSVVKEVNNINTPGKTVDVLVTDYGIAVNPLRKDLIERFNKAQLPIKTIHELQKEAEEIVGVPKGIKYAEDIVALVEYRDGTIIDVVKKLEIEN</sequence>
<dbReference type="EC" id="2.8.3.10" evidence="1"/>
<dbReference type="STRING" id="1121326.CLMAG_57070"/>
<dbReference type="PANTHER" id="PTHR40596">
    <property type="entry name" value="CITRATE LYASE ALPHA CHAIN"/>
    <property type="match status" value="1"/>
</dbReference>
<dbReference type="EC" id="4.1.3.6" evidence="1"/>
<dbReference type="Pfam" id="PF04223">
    <property type="entry name" value="CitF"/>
    <property type="match status" value="1"/>
</dbReference>
<keyword evidence="3" id="KW-1185">Reference proteome</keyword>
<dbReference type="AlphaFoldDB" id="A0A162QV53"/>
<dbReference type="InterPro" id="IPR006472">
    <property type="entry name" value="Citrate_lyase_asu"/>
</dbReference>
<evidence type="ECO:0000313" key="2">
    <source>
        <dbReference type="EMBL" id="KZL89009.1"/>
    </source>
</evidence>
<dbReference type="NCBIfam" id="TIGR01584">
    <property type="entry name" value="citF"/>
    <property type="match status" value="1"/>
</dbReference>
<evidence type="ECO:0000313" key="3">
    <source>
        <dbReference type="Proteomes" id="UP000076603"/>
    </source>
</evidence>
<dbReference type="RefSeq" id="WP_066630253.1">
    <property type="nucleotide sequence ID" value="NZ_FQXL01000020.1"/>
</dbReference>
<dbReference type="OrthoDB" id="9767643at2"/>
<evidence type="ECO:0000256" key="1">
    <source>
        <dbReference type="PIRNR" id="PIRNR009451"/>
    </source>
</evidence>
<keyword evidence="1" id="KW-0963">Cytoplasm</keyword>
<gene>
    <name evidence="2" type="primary">citF_3</name>
    <name evidence="2" type="ORF">CLMAG_57070</name>
</gene>
<dbReference type="PANTHER" id="PTHR40596:SF1">
    <property type="entry name" value="CITRATE LYASE ALPHA CHAIN"/>
    <property type="match status" value="1"/>
</dbReference>
<dbReference type="Proteomes" id="UP000076603">
    <property type="component" value="Unassembled WGS sequence"/>
</dbReference>
<dbReference type="InterPro" id="IPR037171">
    <property type="entry name" value="NagB/RpiA_transferase-like"/>
</dbReference>
<comment type="caution">
    <text evidence="2">The sequence shown here is derived from an EMBL/GenBank/DDBJ whole genome shotgun (WGS) entry which is preliminary data.</text>
</comment>
<dbReference type="PATRIC" id="fig|1121326.3.peg.5764"/>
<dbReference type="GO" id="GO:0006084">
    <property type="term" value="P:acetyl-CoA metabolic process"/>
    <property type="evidence" value="ECO:0007669"/>
    <property type="project" value="UniProtKB-UniRule"/>
</dbReference>
<dbReference type="Gene3D" id="3.40.1080.10">
    <property type="entry name" value="Glutaconate Coenzyme A-transferase"/>
    <property type="match status" value="2"/>
</dbReference>
<dbReference type="GO" id="GO:0005737">
    <property type="term" value="C:cytoplasm"/>
    <property type="evidence" value="ECO:0007669"/>
    <property type="project" value="UniProtKB-SubCell"/>
</dbReference>